<evidence type="ECO:0000256" key="4">
    <source>
        <dbReference type="SAM" id="Phobius"/>
    </source>
</evidence>
<dbReference type="Proteomes" id="UP000031307">
    <property type="component" value="Unassembled WGS sequence"/>
</dbReference>
<comment type="caution">
    <text evidence="6">The sequence shown here is derived from an EMBL/GenBank/DDBJ whole genome shotgun (WGS) entry which is preliminary data.</text>
</comment>
<name>A0A0C1EE36_9BACT</name>
<organism evidence="6 7">
    <name type="scientific">Parachlamydia acanthamoebae</name>
    <dbReference type="NCBI Taxonomy" id="83552"/>
    <lineage>
        <taxon>Bacteria</taxon>
        <taxon>Pseudomonadati</taxon>
        <taxon>Chlamydiota</taxon>
        <taxon>Chlamydiia</taxon>
        <taxon>Parachlamydiales</taxon>
        <taxon>Parachlamydiaceae</taxon>
        <taxon>Parachlamydia</taxon>
    </lineage>
</organism>
<evidence type="ECO:0000259" key="5">
    <source>
        <dbReference type="PROSITE" id="PS51084"/>
    </source>
</evidence>
<reference evidence="6 7" key="1">
    <citation type="journal article" date="2014" name="Mol. Biol. Evol.">
        <title>Massive expansion of Ubiquitination-related gene families within the Chlamydiae.</title>
        <authorList>
            <person name="Domman D."/>
            <person name="Collingro A."/>
            <person name="Lagkouvardos I."/>
            <person name="Gehre L."/>
            <person name="Weinmaier T."/>
            <person name="Rattei T."/>
            <person name="Subtil A."/>
            <person name="Horn M."/>
        </authorList>
    </citation>
    <scope>NUCLEOTIDE SEQUENCE [LARGE SCALE GENOMIC DNA]</scope>
    <source>
        <strain evidence="6 7">OEW1</strain>
    </source>
</reference>
<feature type="active site" description="Tele-AMP-histidine intermediate" evidence="1">
    <location>
        <position position="139"/>
    </location>
</feature>
<keyword evidence="4" id="KW-0472">Membrane</keyword>
<keyword evidence="6" id="KW-0378">Hydrolase</keyword>
<accession>A0A0C1EE36</accession>
<dbReference type="GO" id="GO:0009117">
    <property type="term" value="P:nucleotide metabolic process"/>
    <property type="evidence" value="ECO:0007669"/>
    <property type="project" value="TreeGrafter"/>
</dbReference>
<evidence type="ECO:0000313" key="7">
    <source>
        <dbReference type="Proteomes" id="UP000031307"/>
    </source>
</evidence>
<dbReference type="EC" id="3.6.1.17" evidence="6"/>
<dbReference type="PROSITE" id="PS51084">
    <property type="entry name" value="HIT_2"/>
    <property type="match status" value="1"/>
</dbReference>
<protein>
    <submittedName>
        <fullName evidence="6">Bis(5'-nucleosyl)-tetraphosphatase</fullName>
        <ecNumber evidence="6">3.6.1.17</ecNumber>
    </submittedName>
</protein>
<dbReference type="EMBL" id="JSAM01000024">
    <property type="protein sequence ID" value="KIA78368.1"/>
    <property type="molecule type" value="Genomic_DNA"/>
</dbReference>
<evidence type="ECO:0000256" key="3">
    <source>
        <dbReference type="PROSITE-ProRule" id="PRU00464"/>
    </source>
</evidence>
<dbReference type="PATRIC" id="fig|83552.4.peg.423"/>
<dbReference type="InterPro" id="IPR011146">
    <property type="entry name" value="HIT-like"/>
</dbReference>
<dbReference type="AlphaFoldDB" id="A0A0C1EE36"/>
<evidence type="ECO:0000313" key="6">
    <source>
        <dbReference type="EMBL" id="KIA78368.1"/>
    </source>
</evidence>
<dbReference type="Pfam" id="PF01230">
    <property type="entry name" value="HIT"/>
    <property type="match status" value="1"/>
</dbReference>
<feature type="transmembrane region" description="Helical" evidence="4">
    <location>
        <begin position="20"/>
        <end position="37"/>
    </location>
</feature>
<keyword evidence="4" id="KW-1133">Transmembrane helix</keyword>
<evidence type="ECO:0000256" key="1">
    <source>
        <dbReference type="PIRSR" id="PIRSR601310-1"/>
    </source>
</evidence>
<dbReference type="Gene3D" id="3.30.428.10">
    <property type="entry name" value="HIT-like"/>
    <property type="match status" value="1"/>
</dbReference>
<keyword evidence="4" id="KW-0812">Transmembrane</keyword>
<dbReference type="GO" id="GO:0004081">
    <property type="term" value="F:bis(5'-nucleosyl)-tetraphosphatase (asymmetrical) activity"/>
    <property type="evidence" value="ECO:0007669"/>
    <property type="project" value="UniProtKB-EC"/>
</dbReference>
<sequence>MFIQSCFLGNFKMSKIFKRLLIGIVLLMGIVFIIKSTPSSLNRDNCAFCSSQILDYQKFYEDDLVIALYTHKPVLPGHSLVIPKRHVERFEYLSAAEILRIGQVIKKVNVAAEKVFGTSSYLLLQKNGVEVGQTVPHVHFHYMPRKAGDDSSLKFLLKMYIANFSSPIDVKEMHEIVEKMKLAIEK</sequence>
<gene>
    <name evidence="6" type="primary">aph1</name>
    <name evidence="6" type="ORF">DB43_ED00020</name>
</gene>
<dbReference type="InterPro" id="IPR001310">
    <property type="entry name" value="Histidine_triad_HIT"/>
</dbReference>
<dbReference type="PANTHER" id="PTHR46648:SF1">
    <property type="entry name" value="ADENOSINE 5'-MONOPHOSPHORAMIDASE HNT1"/>
    <property type="match status" value="1"/>
</dbReference>
<feature type="short sequence motif" description="Histidine triad motif" evidence="2 3">
    <location>
        <begin position="137"/>
        <end position="141"/>
    </location>
</feature>
<dbReference type="PANTHER" id="PTHR46648">
    <property type="entry name" value="HIT FAMILY PROTEIN 1"/>
    <property type="match status" value="1"/>
</dbReference>
<proteinExistence type="predicted"/>
<feature type="domain" description="HIT" evidence="5">
    <location>
        <begin position="44"/>
        <end position="152"/>
    </location>
</feature>
<dbReference type="SUPFAM" id="SSF54197">
    <property type="entry name" value="HIT-like"/>
    <property type="match status" value="1"/>
</dbReference>
<dbReference type="InterPro" id="IPR036265">
    <property type="entry name" value="HIT-like_sf"/>
</dbReference>
<evidence type="ECO:0000256" key="2">
    <source>
        <dbReference type="PIRSR" id="PIRSR601310-3"/>
    </source>
</evidence>